<evidence type="ECO:0000313" key="2">
    <source>
        <dbReference type="Proteomes" id="UP000790709"/>
    </source>
</evidence>
<protein>
    <submittedName>
        <fullName evidence="1">Uncharacterized protein</fullName>
    </submittedName>
</protein>
<evidence type="ECO:0000313" key="1">
    <source>
        <dbReference type="EMBL" id="KAH7923656.1"/>
    </source>
</evidence>
<keyword evidence="2" id="KW-1185">Reference proteome</keyword>
<comment type="caution">
    <text evidence="1">The sequence shown here is derived from an EMBL/GenBank/DDBJ whole genome shotgun (WGS) entry which is preliminary data.</text>
</comment>
<gene>
    <name evidence="1" type="ORF">BV22DRAFT_1196541</name>
</gene>
<dbReference type="Proteomes" id="UP000790709">
    <property type="component" value="Unassembled WGS sequence"/>
</dbReference>
<organism evidence="1 2">
    <name type="scientific">Leucogyrophana mollusca</name>
    <dbReference type="NCBI Taxonomy" id="85980"/>
    <lineage>
        <taxon>Eukaryota</taxon>
        <taxon>Fungi</taxon>
        <taxon>Dikarya</taxon>
        <taxon>Basidiomycota</taxon>
        <taxon>Agaricomycotina</taxon>
        <taxon>Agaricomycetes</taxon>
        <taxon>Agaricomycetidae</taxon>
        <taxon>Boletales</taxon>
        <taxon>Boletales incertae sedis</taxon>
        <taxon>Leucogyrophana</taxon>
    </lineage>
</organism>
<accession>A0ACB8BER3</accession>
<proteinExistence type="predicted"/>
<sequence length="411" mass="45341">MGKWTPEYYDDVLGAKMRSLVSGAIKRAKLGDDEKTEPTISYEAFVEELSTGDSFTTSIIEVLVKELAERRLRDPADRGLIADRTMRSLRRLSSPATVYRPRNHGRGSGGRRGVDLTEYLSQPPDELEMDDDDDEIVASYSPFISIADGRESRTNSHPYGPQSHNWSNPVIPYRLSAAHNAHPPATEANADRVLPPLQESSSTNRTSGWTLPSASGLLHTTLARQSSLRRPARSRTADFSEFTSRRRNSTRQLAEGEGTSRPESTTSFFMEPSEPLPNREAENSSTAPPQARHFFPFARRFEVIPTPRPAASGSDEWYFPPSSAWSGASQRSTPTNADHETSEERSQAPRLRRGGLRAPESILSRHASPATYIDLPHPPTLSHPEPGVDIAAPSETTRSVSEEILQSIGGP</sequence>
<name>A0ACB8BER3_9AGAM</name>
<dbReference type="EMBL" id="MU266446">
    <property type="protein sequence ID" value="KAH7923656.1"/>
    <property type="molecule type" value="Genomic_DNA"/>
</dbReference>
<reference evidence="1" key="1">
    <citation type="journal article" date="2021" name="New Phytol.">
        <title>Evolutionary innovations through gain and loss of genes in the ectomycorrhizal Boletales.</title>
        <authorList>
            <person name="Wu G."/>
            <person name="Miyauchi S."/>
            <person name="Morin E."/>
            <person name="Kuo A."/>
            <person name="Drula E."/>
            <person name="Varga T."/>
            <person name="Kohler A."/>
            <person name="Feng B."/>
            <person name="Cao Y."/>
            <person name="Lipzen A."/>
            <person name="Daum C."/>
            <person name="Hundley H."/>
            <person name="Pangilinan J."/>
            <person name="Johnson J."/>
            <person name="Barry K."/>
            <person name="LaButti K."/>
            <person name="Ng V."/>
            <person name="Ahrendt S."/>
            <person name="Min B."/>
            <person name="Choi I.G."/>
            <person name="Park H."/>
            <person name="Plett J.M."/>
            <person name="Magnuson J."/>
            <person name="Spatafora J.W."/>
            <person name="Nagy L.G."/>
            <person name="Henrissat B."/>
            <person name="Grigoriev I.V."/>
            <person name="Yang Z.L."/>
            <person name="Xu J."/>
            <person name="Martin F.M."/>
        </authorList>
    </citation>
    <scope>NUCLEOTIDE SEQUENCE</scope>
    <source>
        <strain evidence="1">KUC20120723A-06</strain>
    </source>
</reference>